<accession>A0A9Q0EXW7</accession>
<proteinExistence type="predicted"/>
<comment type="caution">
    <text evidence="2">The sequence shown here is derived from an EMBL/GenBank/DDBJ whole genome shotgun (WGS) entry which is preliminary data.</text>
</comment>
<reference evidence="2" key="1">
    <citation type="submission" date="2022-07" db="EMBL/GenBank/DDBJ databases">
        <title>Chromosome-level genome of Muraenolepis orangiensis.</title>
        <authorList>
            <person name="Kim J."/>
        </authorList>
    </citation>
    <scope>NUCLEOTIDE SEQUENCE</scope>
    <source>
        <strain evidence="2">KU_S4_2022</strain>
        <tissue evidence="2">Muscle</tissue>
    </source>
</reference>
<keyword evidence="3" id="KW-1185">Reference proteome</keyword>
<name>A0A9Q0EXW7_9TELE</name>
<dbReference type="EMBL" id="JANIIK010000035">
    <property type="protein sequence ID" value="KAJ3613786.1"/>
    <property type="molecule type" value="Genomic_DNA"/>
</dbReference>
<evidence type="ECO:0000313" key="3">
    <source>
        <dbReference type="Proteomes" id="UP001148018"/>
    </source>
</evidence>
<dbReference type="Proteomes" id="UP001148018">
    <property type="component" value="Unassembled WGS sequence"/>
</dbReference>
<evidence type="ECO:0000313" key="2">
    <source>
        <dbReference type="EMBL" id="KAJ3613786.1"/>
    </source>
</evidence>
<feature type="compositionally biased region" description="Polar residues" evidence="1">
    <location>
        <begin position="10"/>
        <end position="22"/>
    </location>
</feature>
<dbReference type="AlphaFoldDB" id="A0A9Q0EXW7"/>
<protein>
    <submittedName>
        <fullName evidence="2">Uncharacterized protein</fullName>
    </submittedName>
</protein>
<organism evidence="2 3">
    <name type="scientific">Muraenolepis orangiensis</name>
    <name type="common">Patagonian moray cod</name>
    <dbReference type="NCBI Taxonomy" id="630683"/>
    <lineage>
        <taxon>Eukaryota</taxon>
        <taxon>Metazoa</taxon>
        <taxon>Chordata</taxon>
        <taxon>Craniata</taxon>
        <taxon>Vertebrata</taxon>
        <taxon>Euteleostomi</taxon>
        <taxon>Actinopterygii</taxon>
        <taxon>Neopterygii</taxon>
        <taxon>Teleostei</taxon>
        <taxon>Neoteleostei</taxon>
        <taxon>Acanthomorphata</taxon>
        <taxon>Zeiogadaria</taxon>
        <taxon>Gadariae</taxon>
        <taxon>Gadiformes</taxon>
        <taxon>Muraenolepidoidei</taxon>
        <taxon>Muraenolepididae</taxon>
        <taxon>Muraenolepis</taxon>
    </lineage>
</organism>
<feature type="region of interest" description="Disordered" evidence="1">
    <location>
        <begin position="1"/>
        <end position="49"/>
    </location>
</feature>
<sequence length="79" mass="8840">MKDDKRFNELPQTRNQRETLQYTRHRRRERAEQNTGQTPGDSDWGGGGGFNLKVGLGGGGWFLICKNGSAPLPRLLAPE</sequence>
<gene>
    <name evidence="2" type="ORF">NHX12_020032</name>
</gene>
<evidence type="ECO:0000256" key="1">
    <source>
        <dbReference type="SAM" id="MobiDB-lite"/>
    </source>
</evidence>